<organism evidence="2 3">
    <name type="scientific">Candidatus Ornithobacterium hominis</name>
    <dbReference type="NCBI Taxonomy" id="2497989"/>
    <lineage>
        <taxon>Bacteria</taxon>
        <taxon>Pseudomonadati</taxon>
        <taxon>Bacteroidota</taxon>
        <taxon>Flavobacteriia</taxon>
        <taxon>Flavobacteriales</taxon>
        <taxon>Weeksellaceae</taxon>
        <taxon>Ornithobacterium</taxon>
    </lineage>
</organism>
<evidence type="ECO:0000313" key="3">
    <source>
        <dbReference type="Proteomes" id="UP000262142"/>
    </source>
</evidence>
<dbReference type="EMBL" id="UNSC01000002">
    <property type="protein sequence ID" value="SZD71624.1"/>
    <property type="molecule type" value="Genomic_DNA"/>
</dbReference>
<proteinExistence type="predicted"/>
<keyword evidence="1" id="KW-0812">Transmembrane</keyword>
<dbReference type="RefSeq" id="WP_133298002.1">
    <property type="nucleotide sequence ID" value="NZ_UNSC01000002.1"/>
</dbReference>
<name>A0A383TVG8_9FLAO</name>
<protein>
    <submittedName>
        <fullName evidence="2">Uncharacterized protein</fullName>
    </submittedName>
</protein>
<keyword evidence="1" id="KW-1133">Transmembrane helix</keyword>
<keyword evidence="3" id="KW-1185">Reference proteome</keyword>
<sequence length="78" mass="9315">MKILSHILLIFSILLILIGVYFDLIAQNQSLQDKFYGAGSLLFFFVTIPIFLISRRNSKSWEKYRWNPEEFKRQQDSK</sequence>
<feature type="transmembrane region" description="Helical" evidence="1">
    <location>
        <begin position="7"/>
        <end position="29"/>
    </location>
</feature>
<gene>
    <name evidence="2" type="ORF">SAMEA104719789_00672</name>
</gene>
<evidence type="ECO:0000256" key="1">
    <source>
        <dbReference type="SAM" id="Phobius"/>
    </source>
</evidence>
<evidence type="ECO:0000313" key="2">
    <source>
        <dbReference type="EMBL" id="SZD71624.1"/>
    </source>
</evidence>
<accession>A0A383TVG8</accession>
<reference evidence="2 3" key="1">
    <citation type="submission" date="2018-09" db="EMBL/GenBank/DDBJ databases">
        <authorList>
            <consortium name="Pathogen Informatics"/>
        </authorList>
    </citation>
    <scope>NUCLEOTIDE SEQUENCE [LARGE SCALE GENOMIC DNA]</scope>
    <source>
        <strain evidence="2 3">OH-22767</strain>
    </source>
</reference>
<keyword evidence="1" id="KW-0472">Membrane</keyword>
<dbReference type="OrthoDB" id="1145018at2"/>
<dbReference type="AlphaFoldDB" id="A0A383TVG8"/>
<dbReference type="Proteomes" id="UP000262142">
    <property type="component" value="Unassembled WGS sequence"/>
</dbReference>
<feature type="transmembrane region" description="Helical" evidence="1">
    <location>
        <begin position="35"/>
        <end position="53"/>
    </location>
</feature>